<dbReference type="InterPro" id="IPR017483">
    <property type="entry name" value="CHP03034"/>
</dbReference>
<accession>A0A850QXD7</accession>
<sequence>MNHEKTPCPSPTCPICSRLKPEPRKLSLKERIIKQREENLKASDRVWEHVKKCLINGDFDFIHPPVQIFHTRRKMDDYNADDLNSGDMKQSEIKKLSPFFGLFDNSFNRDPDSLFDDFRDRARGFAQGSYQDVIVDLITHMQNNSGSKYESNKLTSAMKNHESTREFSHDISKLISKELKGNAGKLTATSLIRIQSNIMKNSSLPKFSAIADMFNGLALSIHDVYAVKVVLSELTIEGKKFSGVLEYQVQDHFGLDQPDVGLSKPFHPIAMFRDWFILQRYNKFGYKPFITEMNFAYPIEGTF</sequence>
<evidence type="ECO:0000313" key="2">
    <source>
        <dbReference type="Proteomes" id="UP000533429"/>
    </source>
</evidence>
<gene>
    <name evidence="1" type="ORF">HWA77_24070</name>
</gene>
<comment type="caution">
    <text evidence="1">The sequence shown here is derived from an EMBL/GenBank/DDBJ whole genome shotgun (WGS) entry which is preliminary data.</text>
</comment>
<organism evidence="1 2">
    <name type="scientific">Photobacterium damselae subsp. damselae</name>
    <name type="common">Listonella damsela</name>
    <dbReference type="NCBI Taxonomy" id="85581"/>
    <lineage>
        <taxon>Bacteria</taxon>
        <taxon>Pseudomonadati</taxon>
        <taxon>Pseudomonadota</taxon>
        <taxon>Gammaproteobacteria</taxon>
        <taxon>Vibrionales</taxon>
        <taxon>Vibrionaceae</taxon>
        <taxon>Photobacterium</taxon>
    </lineage>
</organism>
<dbReference type="Proteomes" id="UP000533429">
    <property type="component" value="Unassembled WGS sequence"/>
</dbReference>
<dbReference type="AlphaFoldDB" id="A0A850QXD7"/>
<proteinExistence type="predicted"/>
<dbReference type="Pfam" id="PF11692">
    <property type="entry name" value="DUF3289"/>
    <property type="match status" value="2"/>
</dbReference>
<reference evidence="1 2" key="1">
    <citation type="submission" date="2020-06" db="EMBL/GenBank/DDBJ databases">
        <title>Photobacterium damselae subsp. damselae comparative genomics.</title>
        <authorList>
            <person name="Osorio C.R."/>
        </authorList>
    </citation>
    <scope>NUCLEOTIDE SEQUENCE [LARGE SCALE GENOMIC DNA]</scope>
    <source>
        <strain evidence="1 2">TW250/03</strain>
    </source>
</reference>
<evidence type="ECO:0000313" key="1">
    <source>
        <dbReference type="EMBL" id="NVP03286.1"/>
    </source>
</evidence>
<name>A0A850QXD7_PHODD</name>
<protein>
    <submittedName>
        <fullName evidence="1">DUF3289 family protein</fullName>
    </submittedName>
</protein>
<dbReference type="EMBL" id="JABXOR010001557">
    <property type="protein sequence ID" value="NVP03286.1"/>
    <property type="molecule type" value="Genomic_DNA"/>
</dbReference>